<reference evidence="2" key="1">
    <citation type="journal article" date="2013" name="Genome">
        <title>Draft Genome Sequence of Geobacillus kaustophilus GBlys, a Lysogenic Strain with Bacteriophage phiOH2.</title>
        <authorList>
            <person name="Doi K."/>
            <person name="Mori K."/>
            <person name="Martono H."/>
            <person name="Nagayoshi Y."/>
            <person name="Fujino Y."/>
            <person name="Tashiro K."/>
            <person name="Kuhara S."/>
            <person name="Ohshima T."/>
        </authorList>
    </citation>
    <scope>NUCLEOTIDE SEQUENCE [LARGE SCALE GENOMIC DNA]</scope>
    <source>
        <strain evidence="2">GBlys</strain>
    </source>
</reference>
<dbReference type="EMBL" id="BASG01000024">
    <property type="protein sequence ID" value="GAD14195.1"/>
    <property type="molecule type" value="Genomic_DNA"/>
</dbReference>
<accession>U2X5L4</accession>
<dbReference type="GO" id="GO:0019062">
    <property type="term" value="P:virion attachment to host cell"/>
    <property type="evidence" value="ECO:0007669"/>
    <property type="project" value="InterPro"/>
</dbReference>
<proteinExistence type="predicted"/>
<sequence>MRKVQYTGNLGLKKPEGTDVVNIDDLNQNFDILDVEVTKLATASEAGRMSAADKVKLDGIESGAQRNTVTSVNGKTGAVTLTSSDVGASPTGHTHAFAEITSKPTTLSGYGITDAIPASQKGSANGVASLDGSAKVPTPQLPNASTTQAGIVQLEDTLTSTSTTKAATANAVKQVNDTVVAHLADYVKHPAYAVASGSANAYSVTLTPAPTAYVDGMAVTVKINVDSTGASTLNVNGLGAKPLKKANGNDVTNLKANGVYTFRYNASTGNFILQGEGGAGNAQPAHVLSGKTFTNDSGEQTGTMPNRSAENFHMPALETAVWPGDKIFLRPPQGYYDGNSWVTASEPDLIASNIRQGVNIFGVVGTLVEGKKFASGTVTSSPNYGYFRVSNSGALHGYPYITVSGLTFQPTVIHVFVPDGNTDITIFDNRRNYLGSASADITMQNTVYLNNSDDAYVNSSGFRLPVTNPNTLFTWYAYE</sequence>
<dbReference type="Proteomes" id="UP000016424">
    <property type="component" value="Unassembled WGS sequence"/>
</dbReference>
<evidence type="ECO:0000313" key="2">
    <source>
        <dbReference type="Proteomes" id="UP000016424"/>
    </source>
</evidence>
<dbReference type="InterPro" id="IPR005068">
    <property type="entry name" value="Phage_lambda_Stf-r2"/>
</dbReference>
<gene>
    <name evidence="1" type="ORF">GBL_2412</name>
</gene>
<name>U2X5L4_GEOKU</name>
<dbReference type="Pfam" id="PF03406">
    <property type="entry name" value="Phage_fiber_2"/>
    <property type="match status" value="1"/>
</dbReference>
<protein>
    <submittedName>
        <fullName evidence="1">Phage-related putative tail protein</fullName>
    </submittedName>
</protein>
<dbReference type="GO" id="GO:0046718">
    <property type="term" value="P:symbiont entry into host cell"/>
    <property type="evidence" value="ECO:0007669"/>
    <property type="project" value="InterPro"/>
</dbReference>
<dbReference type="AlphaFoldDB" id="U2X5L4"/>
<comment type="caution">
    <text evidence="1">The sequence shown here is derived from an EMBL/GenBank/DDBJ whole genome shotgun (WGS) entry which is preliminary data.</text>
</comment>
<evidence type="ECO:0000313" key="1">
    <source>
        <dbReference type="EMBL" id="GAD14195.1"/>
    </source>
</evidence>
<organism evidence="1 2">
    <name type="scientific">Geobacillus kaustophilus GBlys</name>
    <dbReference type="NCBI Taxonomy" id="1337888"/>
    <lineage>
        <taxon>Bacteria</taxon>
        <taxon>Bacillati</taxon>
        <taxon>Bacillota</taxon>
        <taxon>Bacilli</taxon>
        <taxon>Bacillales</taxon>
        <taxon>Anoxybacillaceae</taxon>
        <taxon>Geobacillus</taxon>
        <taxon>Geobacillus thermoleovorans group</taxon>
    </lineage>
</organism>